<dbReference type="RefSeq" id="WP_144996954.1">
    <property type="nucleotide sequence ID" value="NZ_CP036281.1"/>
</dbReference>
<feature type="region of interest" description="Disordered" evidence="1">
    <location>
        <begin position="361"/>
        <end position="381"/>
    </location>
</feature>
<dbReference type="Proteomes" id="UP000317178">
    <property type="component" value="Chromosome"/>
</dbReference>
<feature type="region of interest" description="Disordered" evidence="1">
    <location>
        <begin position="60"/>
        <end position="88"/>
    </location>
</feature>
<keyword evidence="3" id="KW-1185">Reference proteome</keyword>
<dbReference type="KEGG" id="plon:Pla110_32730"/>
<feature type="region of interest" description="Disordered" evidence="1">
    <location>
        <begin position="433"/>
        <end position="453"/>
    </location>
</feature>
<gene>
    <name evidence="2" type="ORF">Pla110_32730</name>
</gene>
<dbReference type="EMBL" id="CP036281">
    <property type="protein sequence ID" value="QDU81531.1"/>
    <property type="molecule type" value="Genomic_DNA"/>
</dbReference>
<sequence>MFSSLLKKNDKSVAIEDETDVQLAEKKSIGSRIKGWFDKDEDELQSADDPLFAEYEFSDVDPDTVGATQESNGAVSLTSADEEEGNNIRKASSILDRDLDQFMRSDKLKIDEGQYSNLDGEKIGLPETSTIEKQMASLKQDSVQNFDSSFDEAMARIGAEVEKEQKESEEELNSMRADFEKIAAMQNEEKAVIKEKVASNSGSSKKESDSLQFGSFDSSNPFETKANQNIETASFGQEEDSFRSKFESFKESEAFESVASDDWVQEQIKEETSDDGFDTASSEAWLPEEDVKNTFEVESADAGVKSSKAGQNKEWIDSQPVAPNPAYQQESGRMIFDSKSVPSRFMSPEEKENWFRQTKLERAGKKNTLPGSEGLDDNGSDPVIQTVAGFELEAKTSAFESPAFESPALELPPSTSFNPESTFEFVPRTELTVQTGQAPQTAPVKLGLPEWGNEERDSEKGIEEFVTDAVATDDVSIPAFAVATVVGPSIQKPIFEMQSPEFAMTNGFESGPEMEANGKVASSGDLPNIEWGDEAESESIVVNIPEMPEATVSTTQLPGRWLGIVLSLGTICYLIIRRRTPAAAGNPSTAE</sequence>
<organism evidence="2 3">
    <name type="scientific">Polystyrenella longa</name>
    <dbReference type="NCBI Taxonomy" id="2528007"/>
    <lineage>
        <taxon>Bacteria</taxon>
        <taxon>Pseudomonadati</taxon>
        <taxon>Planctomycetota</taxon>
        <taxon>Planctomycetia</taxon>
        <taxon>Planctomycetales</taxon>
        <taxon>Planctomycetaceae</taxon>
        <taxon>Polystyrenella</taxon>
    </lineage>
</organism>
<feature type="compositionally biased region" description="Polar residues" evidence="1">
    <location>
        <begin position="211"/>
        <end position="235"/>
    </location>
</feature>
<evidence type="ECO:0000313" key="3">
    <source>
        <dbReference type="Proteomes" id="UP000317178"/>
    </source>
</evidence>
<evidence type="ECO:0000256" key="1">
    <source>
        <dbReference type="SAM" id="MobiDB-lite"/>
    </source>
</evidence>
<accession>A0A518CQN0</accession>
<dbReference type="AlphaFoldDB" id="A0A518CQN0"/>
<feature type="region of interest" description="Disordered" evidence="1">
    <location>
        <begin position="193"/>
        <end position="239"/>
    </location>
</feature>
<proteinExistence type="predicted"/>
<evidence type="ECO:0000313" key="2">
    <source>
        <dbReference type="EMBL" id="QDU81531.1"/>
    </source>
</evidence>
<protein>
    <submittedName>
        <fullName evidence="2">Uncharacterized protein</fullName>
    </submittedName>
</protein>
<feature type="compositionally biased region" description="Polar residues" evidence="1">
    <location>
        <begin position="66"/>
        <end position="79"/>
    </location>
</feature>
<name>A0A518CQN0_9PLAN</name>
<reference evidence="2 3" key="1">
    <citation type="submission" date="2019-02" db="EMBL/GenBank/DDBJ databases">
        <title>Deep-cultivation of Planctomycetes and their phenomic and genomic characterization uncovers novel biology.</title>
        <authorList>
            <person name="Wiegand S."/>
            <person name="Jogler M."/>
            <person name="Boedeker C."/>
            <person name="Pinto D."/>
            <person name="Vollmers J."/>
            <person name="Rivas-Marin E."/>
            <person name="Kohn T."/>
            <person name="Peeters S.H."/>
            <person name="Heuer A."/>
            <person name="Rast P."/>
            <person name="Oberbeckmann S."/>
            <person name="Bunk B."/>
            <person name="Jeske O."/>
            <person name="Meyerdierks A."/>
            <person name="Storesund J.E."/>
            <person name="Kallscheuer N."/>
            <person name="Luecker S."/>
            <person name="Lage O.M."/>
            <person name="Pohl T."/>
            <person name="Merkel B.J."/>
            <person name="Hornburger P."/>
            <person name="Mueller R.-W."/>
            <person name="Bruemmer F."/>
            <person name="Labrenz M."/>
            <person name="Spormann A.M."/>
            <person name="Op den Camp H."/>
            <person name="Overmann J."/>
            <person name="Amann R."/>
            <person name="Jetten M.S.M."/>
            <person name="Mascher T."/>
            <person name="Medema M.H."/>
            <person name="Devos D.P."/>
            <person name="Kaster A.-K."/>
            <person name="Ovreas L."/>
            <person name="Rohde M."/>
            <person name="Galperin M.Y."/>
            <person name="Jogler C."/>
        </authorList>
    </citation>
    <scope>NUCLEOTIDE SEQUENCE [LARGE SCALE GENOMIC DNA]</scope>
    <source>
        <strain evidence="2 3">Pla110</strain>
    </source>
</reference>
<feature type="region of interest" description="Disordered" evidence="1">
    <location>
        <begin position="270"/>
        <end position="331"/>
    </location>
</feature>